<dbReference type="InterPro" id="IPR015421">
    <property type="entry name" value="PyrdxlP-dep_Trfase_major"/>
</dbReference>
<reference evidence="8 9" key="1">
    <citation type="submission" date="2016-04" db="EMBL/GenBank/DDBJ databases">
        <authorList>
            <person name="Evans L.H."/>
            <person name="Alamgir A."/>
            <person name="Owens N."/>
            <person name="Weber N.D."/>
            <person name="Virtaneva K."/>
            <person name="Barbian K."/>
            <person name="Babar A."/>
            <person name="Rosenke K."/>
        </authorList>
    </citation>
    <scope>NUCLEOTIDE SEQUENCE [LARGE SCALE GENOMIC DNA]</scope>
    <source>
        <strain evidence="8 9">IFM 0406</strain>
    </source>
</reference>
<evidence type="ECO:0000259" key="7">
    <source>
        <dbReference type="Pfam" id="PF00155"/>
    </source>
</evidence>
<dbReference type="RefSeq" id="WP_067585404.1">
    <property type="nucleotide sequence ID" value="NZ_JABMCZ010000001.1"/>
</dbReference>
<comment type="similarity">
    <text evidence="2">Belongs to the class-I pyridoxal-phosphate-dependent aminotransferase family.</text>
</comment>
<organism evidence="8 9">
    <name type="scientific">Nocardia terpenica</name>
    <dbReference type="NCBI Taxonomy" id="455432"/>
    <lineage>
        <taxon>Bacteria</taxon>
        <taxon>Bacillati</taxon>
        <taxon>Actinomycetota</taxon>
        <taxon>Actinomycetes</taxon>
        <taxon>Mycobacteriales</taxon>
        <taxon>Nocardiaceae</taxon>
        <taxon>Nocardia</taxon>
    </lineage>
</organism>
<dbReference type="PANTHER" id="PTHR42790">
    <property type="entry name" value="AMINOTRANSFERASE"/>
    <property type="match status" value="1"/>
</dbReference>
<accession>A0A161WRT9</accession>
<dbReference type="InterPro" id="IPR015422">
    <property type="entry name" value="PyrdxlP-dep_Trfase_small"/>
</dbReference>
<dbReference type="CDD" id="cd00609">
    <property type="entry name" value="AAT_like"/>
    <property type="match status" value="1"/>
</dbReference>
<comment type="caution">
    <text evidence="8">The sequence shown here is derived from an EMBL/GenBank/DDBJ whole genome shotgun (WGS) entry which is preliminary data.</text>
</comment>
<evidence type="ECO:0000313" key="9">
    <source>
        <dbReference type="Proteomes" id="UP000076512"/>
    </source>
</evidence>
<dbReference type="InterPro" id="IPR004839">
    <property type="entry name" value="Aminotransferase_I/II_large"/>
</dbReference>
<evidence type="ECO:0000256" key="4">
    <source>
        <dbReference type="ARBA" id="ARBA00022576"/>
    </source>
</evidence>
<evidence type="ECO:0000313" key="8">
    <source>
        <dbReference type="EMBL" id="KZM76115.1"/>
    </source>
</evidence>
<dbReference type="SUPFAM" id="SSF53383">
    <property type="entry name" value="PLP-dependent transferases"/>
    <property type="match status" value="1"/>
</dbReference>
<dbReference type="STRING" id="455432.AWN90_16670"/>
<keyword evidence="5 8" id="KW-0808">Transferase</keyword>
<dbReference type="InterPro" id="IPR050859">
    <property type="entry name" value="Class-I_PLP-dep_aminotransf"/>
</dbReference>
<dbReference type="InterPro" id="IPR015424">
    <property type="entry name" value="PyrdxlP-dep_Trfase"/>
</dbReference>
<feature type="domain" description="Aminotransferase class I/classII large" evidence="7">
    <location>
        <begin position="32"/>
        <end position="386"/>
    </location>
</feature>
<dbReference type="Gene3D" id="3.90.1150.10">
    <property type="entry name" value="Aspartate Aminotransferase, domain 1"/>
    <property type="match status" value="1"/>
</dbReference>
<name>A0A161WRT9_9NOCA</name>
<keyword evidence="6" id="KW-0663">Pyridoxal phosphate</keyword>
<dbReference type="AlphaFoldDB" id="A0A161WRT9"/>
<dbReference type="OrthoDB" id="199743at2"/>
<dbReference type="GO" id="GO:0008483">
    <property type="term" value="F:transaminase activity"/>
    <property type="evidence" value="ECO:0007669"/>
    <property type="project" value="UniProtKB-KW"/>
</dbReference>
<dbReference type="Proteomes" id="UP000076512">
    <property type="component" value="Unassembled WGS sequence"/>
</dbReference>
<dbReference type="Pfam" id="PF00155">
    <property type="entry name" value="Aminotran_1_2"/>
    <property type="match status" value="1"/>
</dbReference>
<evidence type="ECO:0000256" key="5">
    <source>
        <dbReference type="ARBA" id="ARBA00022679"/>
    </source>
</evidence>
<proteinExistence type="inferred from homology"/>
<dbReference type="PANTHER" id="PTHR42790:SF19">
    <property type="entry name" value="KYNURENINE_ALPHA-AMINOADIPATE AMINOTRANSFERASE, MITOCHONDRIAL"/>
    <property type="match status" value="1"/>
</dbReference>
<dbReference type="GO" id="GO:1901605">
    <property type="term" value="P:alpha-amino acid metabolic process"/>
    <property type="evidence" value="ECO:0007669"/>
    <property type="project" value="TreeGrafter"/>
</dbReference>
<dbReference type="FunFam" id="3.40.640.10:FF:000053">
    <property type="entry name" value="Aminotransferase, class I"/>
    <property type="match status" value="1"/>
</dbReference>
<sequence>MSPITPPLASRLDGLQSSAIRDLLKLTARPEVIGLAGGLPDAQLMPRDRIALAAESALADRARLQYTESAGWGPLREVLAVRESARLGRPVPLEEVFVTHGSQQALSLLAEVLLDPGALVVVEDPAYVGALQVFRAAGARIVSVPLDSEGMRIDALAELLDRGERPAVVHTVSNFHNPRGVTLSPPRRRALAELAERYGFWVIEDDPYGELWFDHPAPEPVASHSPNVIRLSSTSKTLAPTLRTGWMIAPNTVCRAVELLKQGADLCGSALTQQIAADLLADTDWFTAHVDKIRRIYGERAQSLVAALRTRLGARIISTDATGGMFIWVDFTDNTDTIALLPRAIDHGVAFVPGSAFSVSGAERNSMRLCFTTSDTATLTEAVDRLAGSLGE</sequence>
<keyword evidence="9" id="KW-1185">Reference proteome</keyword>
<gene>
    <name evidence="8" type="ORF">AWN90_16670</name>
</gene>
<comment type="cofactor">
    <cofactor evidence="1">
        <name>pyridoxal 5'-phosphate</name>
        <dbReference type="ChEBI" id="CHEBI:597326"/>
    </cofactor>
</comment>
<evidence type="ECO:0000256" key="6">
    <source>
        <dbReference type="ARBA" id="ARBA00022898"/>
    </source>
</evidence>
<dbReference type="GO" id="GO:0030170">
    <property type="term" value="F:pyridoxal phosphate binding"/>
    <property type="evidence" value="ECO:0007669"/>
    <property type="project" value="InterPro"/>
</dbReference>
<keyword evidence="4 8" id="KW-0032">Aminotransferase</keyword>
<dbReference type="Gene3D" id="3.40.640.10">
    <property type="entry name" value="Type I PLP-dependent aspartate aminotransferase-like (Major domain)"/>
    <property type="match status" value="1"/>
</dbReference>
<dbReference type="EMBL" id="LWGR01000002">
    <property type="protein sequence ID" value="KZM76115.1"/>
    <property type="molecule type" value="Genomic_DNA"/>
</dbReference>
<protein>
    <submittedName>
        <fullName evidence="8">Aspartate aminotransferase</fullName>
    </submittedName>
</protein>
<evidence type="ECO:0000256" key="3">
    <source>
        <dbReference type="ARBA" id="ARBA00011738"/>
    </source>
</evidence>
<evidence type="ECO:0000256" key="1">
    <source>
        <dbReference type="ARBA" id="ARBA00001933"/>
    </source>
</evidence>
<evidence type="ECO:0000256" key="2">
    <source>
        <dbReference type="ARBA" id="ARBA00007441"/>
    </source>
</evidence>
<comment type="subunit">
    <text evidence="3">Homodimer.</text>
</comment>